<dbReference type="GO" id="GO:0016301">
    <property type="term" value="F:kinase activity"/>
    <property type="evidence" value="ECO:0007669"/>
    <property type="project" value="UniProtKB-KW"/>
</dbReference>
<organism evidence="4 5">
    <name type="scientific">Acidiphilium iwatense</name>
    <dbReference type="NCBI Taxonomy" id="768198"/>
    <lineage>
        <taxon>Bacteria</taxon>
        <taxon>Pseudomonadati</taxon>
        <taxon>Pseudomonadota</taxon>
        <taxon>Alphaproteobacteria</taxon>
        <taxon>Acetobacterales</taxon>
        <taxon>Acidocellaceae</taxon>
        <taxon>Acidiphilium</taxon>
    </lineage>
</organism>
<comment type="caution">
    <text evidence="4">The sequence shown here is derived from an EMBL/GenBank/DDBJ whole genome shotgun (WGS) entry which is preliminary data.</text>
</comment>
<evidence type="ECO:0000259" key="3">
    <source>
        <dbReference type="Pfam" id="PF00294"/>
    </source>
</evidence>
<evidence type="ECO:0000313" key="4">
    <source>
        <dbReference type="EMBL" id="MCF3948315.1"/>
    </source>
</evidence>
<sequence>MPPRLGSSPAVFVGLATWDTIALVPGFPEPDGRVVAEAIAEAGGGPAATGAVACARLGVVASFIGTVGDDARGTRILDGLRAEGVDVSAAIVVPGALSAAAVIVADRSRGTRAICPIPSPPLNITAGSAQASRIAAAAMVHVDQAGYAPAAALGDATVPLSVDAGNPIAGLDLSRIRLFAPTQVRLAALVGDGTVTYQLRRAAGPDWVVATAGAAGAHVRAAGKTWLVPAWRDAPCISTLGAGDVFHGALVAAWIRGFEPPDATAYASIAAGLSCCGVDGRSAIPNHDTVMRLLPAHVAATSQLMEV</sequence>
<dbReference type="Proteomes" id="UP001521209">
    <property type="component" value="Unassembled WGS sequence"/>
</dbReference>
<feature type="domain" description="Carbohydrate kinase PfkB" evidence="3">
    <location>
        <begin position="11"/>
        <end position="282"/>
    </location>
</feature>
<reference evidence="4 5" key="1">
    <citation type="submission" date="2022-01" db="EMBL/GenBank/DDBJ databases">
        <authorList>
            <person name="Won M."/>
            <person name="Kim S.-J."/>
            <person name="Kwon S.-W."/>
        </authorList>
    </citation>
    <scope>NUCLEOTIDE SEQUENCE [LARGE SCALE GENOMIC DNA]</scope>
    <source>
        <strain evidence="4 5">KCTC 23505</strain>
    </source>
</reference>
<name>A0ABS9DZX6_9PROT</name>
<evidence type="ECO:0000313" key="5">
    <source>
        <dbReference type="Proteomes" id="UP001521209"/>
    </source>
</evidence>
<dbReference type="InterPro" id="IPR011611">
    <property type="entry name" value="PfkB_dom"/>
</dbReference>
<dbReference type="InterPro" id="IPR029056">
    <property type="entry name" value="Ribokinase-like"/>
</dbReference>
<dbReference type="SUPFAM" id="SSF53613">
    <property type="entry name" value="Ribokinase-like"/>
    <property type="match status" value="1"/>
</dbReference>
<proteinExistence type="predicted"/>
<dbReference type="PANTHER" id="PTHR42774:SF3">
    <property type="entry name" value="KETOHEXOKINASE"/>
    <property type="match status" value="1"/>
</dbReference>
<gene>
    <name evidence="4" type="ORF">L2A60_16700</name>
</gene>
<dbReference type="InterPro" id="IPR052562">
    <property type="entry name" value="Ketohexokinase-related"/>
</dbReference>
<accession>A0ABS9DZX6</accession>
<dbReference type="Gene3D" id="3.40.1190.20">
    <property type="match status" value="1"/>
</dbReference>
<keyword evidence="5" id="KW-1185">Reference proteome</keyword>
<protein>
    <submittedName>
        <fullName evidence="4">PfkB family carbohydrate kinase</fullName>
    </submittedName>
</protein>
<keyword evidence="1" id="KW-0808">Transferase</keyword>
<evidence type="ECO:0000256" key="2">
    <source>
        <dbReference type="ARBA" id="ARBA00022777"/>
    </source>
</evidence>
<dbReference type="InterPro" id="IPR002173">
    <property type="entry name" value="Carboh/pur_kinase_PfkB_CS"/>
</dbReference>
<dbReference type="RefSeq" id="WP_235705600.1">
    <property type="nucleotide sequence ID" value="NZ_JAKGBZ010000046.1"/>
</dbReference>
<keyword evidence="2 4" id="KW-0418">Kinase</keyword>
<dbReference type="Pfam" id="PF00294">
    <property type="entry name" value="PfkB"/>
    <property type="match status" value="1"/>
</dbReference>
<dbReference type="PANTHER" id="PTHR42774">
    <property type="entry name" value="PHOSPHOTRANSFERASE SYSTEM TRANSPORT PROTEIN"/>
    <property type="match status" value="1"/>
</dbReference>
<dbReference type="PROSITE" id="PS00584">
    <property type="entry name" value="PFKB_KINASES_2"/>
    <property type="match status" value="1"/>
</dbReference>
<dbReference type="EMBL" id="JAKGBZ010000046">
    <property type="protein sequence ID" value="MCF3948315.1"/>
    <property type="molecule type" value="Genomic_DNA"/>
</dbReference>
<evidence type="ECO:0000256" key="1">
    <source>
        <dbReference type="ARBA" id="ARBA00022679"/>
    </source>
</evidence>